<dbReference type="EMBL" id="VXMH01000121">
    <property type="protein sequence ID" value="MYC97571.1"/>
    <property type="molecule type" value="Genomic_DNA"/>
</dbReference>
<evidence type="ECO:0008006" key="2">
    <source>
        <dbReference type="Google" id="ProtNLM"/>
    </source>
</evidence>
<reference evidence="1" key="1">
    <citation type="submission" date="2019-09" db="EMBL/GenBank/DDBJ databases">
        <title>Characterisation of the sponge microbiome using genome-centric metagenomics.</title>
        <authorList>
            <person name="Engelberts J.P."/>
            <person name="Robbins S.J."/>
            <person name="De Goeij J.M."/>
            <person name="Aranda M."/>
            <person name="Bell S.C."/>
            <person name="Webster N.S."/>
        </authorList>
    </citation>
    <scope>NUCLEOTIDE SEQUENCE</scope>
    <source>
        <strain evidence="1">SB0661_bin_32</strain>
    </source>
</reference>
<comment type="caution">
    <text evidence="1">The sequence shown here is derived from an EMBL/GenBank/DDBJ whole genome shotgun (WGS) entry which is preliminary data.</text>
</comment>
<sequence length="78" mass="9102">MPDDTLWNETLVEQSVSYHIEVDGQLLLVENVPARVNVETGERYFAPDTVERLQQAVWERRPPVRTVQTPVYEYAFLP</sequence>
<organism evidence="1">
    <name type="scientific">Caldilineaceae bacterium SB0661_bin_32</name>
    <dbReference type="NCBI Taxonomy" id="2605255"/>
    <lineage>
        <taxon>Bacteria</taxon>
        <taxon>Bacillati</taxon>
        <taxon>Chloroflexota</taxon>
        <taxon>Caldilineae</taxon>
        <taxon>Caldilineales</taxon>
        <taxon>Caldilineaceae</taxon>
    </lineage>
</organism>
<name>A0A6B1DCA3_9CHLR</name>
<protein>
    <recommendedName>
        <fullName evidence="2">YgiT-type zinc finger protein</fullName>
    </recommendedName>
</protein>
<accession>A0A6B1DCA3</accession>
<proteinExistence type="predicted"/>
<gene>
    <name evidence="1" type="ORF">F4X14_21675</name>
</gene>
<dbReference type="AlphaFoldDB" id="A0A6B1DCA3"/>
<evidence type="ECO:0000313" key="1">
    <source>
        <dbReference type="EMBL" id="MYC97571.1"/>
    </source>
</evidence>